<keyword evidence="8" id="KW-0807">Transducer</keyword>
<gene>
    <name evidence="12" type="ORF">Baya_16863</name>
</gene>
<name>A0A556VWP0_BAGYA</name>
<evidence type="ECO:0000256" key="7">
    <source>
        <dbReference type="ARBA" id="ARBA00023170"/>
    </source>
</evidence>
<organism evidence="12 13">
    <name type="scientific">Bagarius yarrelli</name>
    <name type="common">Goonch</name>
    <name type="synonym">Bagrus yarrelli</name>
    <dbReference type="NCBI Taxonomy" id="175774"/>
    <lineage>
        <taxon>Eukaryota</taxon>
        <taxon>Metazoa</taxon>
        <taxon>Chordata</taxon>
        <taxon>Craniata</taxon>
        <taxon>Vertebrata</taxon>
        <taxon>Euteleostomi</taxon>
        <taxon>Actinopterygii</taxon>
        <taxon>Neopterygii</taxon>
        <taxon>Teleostei</taxon>
        <taxon>Ostariophysi</taxon>
        <taxon>Siluriformes</taxon>
        <taxon>Sisoridae</taxon>
        <taxon>Sisorinae</taxon>
        <taxon>Bagarius</taxon>
    </lineage>
</organism>
<dbReference type="Proteomes" id="UP000319801">
    <property type="component" value="Unassembled WGS sequence"/>
</dbReference>
<feature type="compositionally biased region" description="Polar residues" evidence="9">
    <location>
        <begin position="333"/>
        <end position="342"/>
    </location>
</feature>
<comment type="subcellular location">
    <subcellularLocation>
        <location evidence="1">Cell membrane</location>
        <topology evidence="1">Multi-pass membrane protein</topology>
    </subcellularLocation>
</comment>
<feature type="transmembrane region" description="Helical" evidence="10">
    <location>
        <begin position="45"/>
        <end position="65"/>
    </location>
</feature>
<evidence type="ECO:0000259" key="11">
    <source>
        <dbReference type="PROSITE" id="PS50262"/>
    </source>
</evidence>
<keyword evidence="7 12" id="KW-0675">Receptor</keyword>
<dbReference type="GO" id="GO:0019957">
    <property type="term" value="F:C-C chemokine binding"/>
    <property type="evidence" value="ECO:0007669"/>
    <property type="project" value="TreeGrafter"/>
</dbReference>
<dbReference type="PROSITE" id="PS50262">
    <property type="entry name" value="G_PROTEIN_RECEP_F1_2"/>
    <property type="match status" value="1"/>
</dbReference>
<evidence type="ECO:0000256" key="8">
    <source>
        <dbReference type="ARBA" id="ARBA00023224"/>
    </source>
</evidence>
<dbReference type="Gene3D" id="1.20.1070.10">
    <property type="entry name" value="Rhodopsin 7-helix transmembrane proteins"/>
    <property type="match status" value="1"/>
</dbReference>
<dbReference type="SUPFAM" id="SSF81321">
    <property type="entry name" value="Family A G protein-coupled receptor-like"/>
    <property type="match status" value="1"/>
</dbReference>
<dbReference type="Pfam" id="PF00001">
    <property type="entry name" value="7tm_1"/>
    <property type="match status" value="1"/>
</dbReference>
<dbReference type="GO" id="GO:0060326">
    <property type="term" value="P:cell chemotaxis"/>
    <property type="evidence" value="ECO:0007669"/>
    <property type="project" value="TreeGrafter"/>
</dbReference>
<dbReference type="InterPro" id="IPR000355">
    <property type="entry name" value="Chemokine_rcpt"/>
</dbReference>
<keyword evidence="2" id="KW-1003">Cell membrane</keyword>
<dbReference type="InterPro" id="IPR017452">
    <property type="entry name" value="GPCR_Rhodpsn_7TM"/>
</dbReference>
<dbReference type="PANTHER" id="PTHR10489:SF942">
    <property type="entry name" value="ATYPICAL CHEMOKINE RECEPTOR 2"/>
    <property type="match status" value="1"/>
</dbReference>
<evidence type="ECO:0000256" key="5">
    <source>
        <dbReference type="ARBA" id="ARBA00023040"/>
    </source>
</evidence>
<keyword evidence="4 10" id="KW-1133">Transmembrane helix</keyword>
<proteinExistence type="predicted"/>
<dbReference type="InterPro" id="IPR050119">
    <property type="entry name" value="CCR1-9-like"/>
</dbReference>
<evidence type="ECO:0000256" key="1">
    <source>
        <dbReference type="ARBA" id="ARBA00004651"/>
    </source>
</evidence>
<keyword evidence="13" id="KW-1185">Reference proteome</keyword>
<dbReference type="PRINTS" id="PR00657">
    <property type="entry name" value="CCCHEMOKINER"/>
</dbReference>
<dbReference type="OrthoDB" id="8576531at2759"/>
<feature type="transmembrane region" description="Helical" evidence="10">
    <location>
        <begin position="235"/>
        <end position="256"/>
    </location>
</feature>
<comment type="caution">
    <text evidence="12">The sequence shown here is derived from an EMBL/GenBank/DDBJ whole genome shotgun (WGS) entry which is preliminary data.</text>
</comment>
<protein>
    <submittedName>
        <fullName evidence="12">C-C chemokine receptor type 4</fullName>
    </submittedName>
</protein>
<feature type="transmembrane region" description="Helical" evidence="10">
    <location>
        <begin position="110"/>
        <end position="132"/>
    </location>
</feature>
<feature type="transmembrane region" description="Helical" evidence="10">
    <location>
        <begin position="77"/>
        <end position="98"/>
    </location>
</feature>
<evidence type="ECO:0000313" key="13">
    <source>
        <dbReference type="Proteomes" id="UP000319801"/>
    </source>
</evidence>
<dbReference type="GO" id="GO:0007204">
    <property type="term" value="P:positive regulation of cytosolic calcium ion concentration"/>
    <property type="evidence" value="ECO:0007669"/>
    <property type="project" value="TreeGrafter"/>
</dbReference>
<evidence type="ECO:0000313" key="12">
    <source>
        <dbReference type="EMBL" id="TUH55598.1"/>
    </source>
</evidence>
<dbReference type="GO" id="GO:0016493">
    <property type="term" value="F:C-C chemokine receptor activity"/>
    <property type="evidence" value="ECO:0007669"/>
    <property type="project" value="TreeGrafter"/>
</dbReference>
<dbReference type="GO" id="GO:0009897">
    <property type="term" value="C:external side of plasma membrane"/>
    <property type="evidence" value="ECO:0007669"/>
    <property type="project" value="TreeGrafter"/>
</dbReference>
<dbReference type="InterPro" id="IPR000276">
    <property type="entry name" value="GPCR_Rhodpsn"/>
</dbReference>
<dbReference type="GO" id="GO:0006955">
    <property type="term" value="P:immune response"/>
    <property type="evidence" value="ECO:0007669"/>
    <property type="project" value="TreeGrafter"/>
</dbReference>
<keyword evidence="6 10" id="KW-0472">Membrane</keyword>
<feature type="transmembrane region" description="Helical" evidence="10">
    <location>
        <begin position="153"/>
        <end position="172"/>
    </location>
</feature>
<feature type="domain" description="G-protein coupled receptors family 1 profile" evidence="11">
    <location>
        <begin position="54"/>
        <end position="293"/>
    </location>
</feature>
<evidence type="ECO:0000256" key="4">
    <source>
        <dbReference type="ARBA" id="ARBA00022989"/>
    </source>
</evidence>
<dbReference type="PANTHER" id="PTHR10489">
    <property type="entry name" value="CELL ADHESION MOLECULE"/>
    <property type="match status" value="1"/>
</dbReference>
<evidence type="ECO:0000256" key="2">
    <source>
        <dbReference type="ARBA" id="ARBA00022475"/>
    </source>
</evidence>
<dbReference type="AlphaFoldDB" id="A0A556VWP0"/>
<reference evidence="12 13" key="1">
    <citation type="journal article" date="2019" name="Genome Biol. Evol.">
        <title>Whole-Genome Sequencing of the Giant Devil Catfish, Bagarius yarrelli.</title>
        <authorList>
            <person name="Jiang W."/>
            <person name="Lv Y."/>
            <person name="Cheng L."/>
            <person name="Yang K."/>
            <person name="Chao B."/>
            <person name="Wang X."/>
            <person name="Li Y."/>
            <person name="Pan X."/>
            <person name="You X."/>
            <person name="Zhang Y."/>
            <person name="Yang J."/>
            <person name="Li J."/>
            <person name="Zhang X."/>
            <person name="Liu S."/>
            <person name="Sun C."/>
            <person name="Yang J."/>
            <person name="Shi Q."/>
        </authorList>
    </citation>
    <scope>NUCLEOTIDE SEQUENCE [LARGE SCALE GENOMIC DNA]</scope>
    <source>
        <strain evidence="12">JWS20170419001</strain>
        <tissue evidence="12">Muscle</tissue>
    </source>
</reference>
<keyword evidence="3 10" id="KW-0812">Transmembrane</keyword>
<dbReference type="EMBL" id="VCAZ01000369">
    <property type="protein sequence ID" value="TUH55598.1"/>
    <property type="molecule type" value="Genomic_DNA"/>
</dbReference>
<feature type="compositionally biased region" description="Basic and acidic residues" evidence="9">
    <location>
        <begin position="347"/>
        <end position="356"/>
    </location>
</feature>
<feature type="region of interest" description="Disordered" evidence="9">
    <location>
        <begin position="321"/>
        <end position="356"/>
    </location>
</feature>
<feature type="transmembrane region" description="Helical" evidence="10">
    <location>
        <begin position="203"/>
        <end position="223"/>
    </location>
</feature>
<sequence>MDVPRSNESDYELDYSDYYELDALSDFLLCEKHQVRKFSRYFLPGFYSVACALGLLANLTLLLALVRSTPARRAHPACVLCADLLFTCTLPFWAVYAARDWVFGAGACRLVTLVYALGLYSSNLFVALAVVRSCLDAACVFRCLGRVQKTRKTVAWCTCVWMLSCLAAAPHLNFVAERHVHDETHCTYQYSHGWKVFMRLQQLVLVFWIPFLLLLASCVVSFLRSRSDMLRRALISTALFFTLWFPYTLVLTLHVVQDLHLVWKCSASLHLDLAIQSTECIAFAHVFINPVSHLLLNLQECRALRAVCGGQTVDLLEDSEDLDSGQDGGLELTTLQSFSNPEYESESAEKHEPRVT</sequence>
<dbReference type="GO" id="GO:0019722">
    <property type="term" value="P:calcium-mediated signaling"/>
    <property type="evidence" value="ECO:0007669"/>
    <property type="project" value="TreeGrafter"/>
</dbReference>
<keyword evidence="5" id="KW-0297">G-protein coupled receptor</keyword>
<evidence type="ECO:0000256" key="10">
    <source>
        <dbReference type="SAM" id="Phobius"/>
    </source>
</evidence>
<evidence type="ECO:0000256" key="3">
    <source>
        <dbReference type="ARBA" id="ARBA00022692"/>
    </source>
</evidence>
<evidence type="ECO:0000256" key="6">
    <source>
        <dbReference type="ARBA" id="ARBA00023136"/>
    </source>
</evidence>
<accession>A0A556VWP0</accession>
<evidence type="ECO:0000256" key="9">
    <source>
        <dbReference type="SAM" id="MobiDB-lite"/>
    </source>
</evidence>
<dbReference type="PRINTS" id="PR00237">
    <property type="entry name" value="GPCRRHODOPSN"/>
</dbReference>